<dbReference type="Proteomes" id="UP000475862">
    <property type="component" value="Unassembled WGS sequence"/>
</dbReference>
<dbReference type="GO" id="GO:0003676">
    <property type="term" value="F:nucleic acid binding"/>
    <property type="evidence" value="ECO:0007669"/>
    <property type="project" value="InterPro"/>
</dbReference>
<evidence type="ECO:0000256" key="3">
    <source>
        <dbReference type="SAM" id="Phobius"/>
    </source>
</evidence>
<dbReference type="InterPro" id="IPR001878">
    <property type="entry name" value="Znf_CCHC"/>
</dbReference>
<dbReference type="InterPro" id="IPR012337">
    <property type="entry name" value="RNaseH-like_sf"/>
</dbReference>
<accession>A0A6G0SUJ6</accession>
<dbReference type="PANTHER" id="PTHR46060">
    <property type="entry name" value="MARINER MOS1 TRANSPOSASE-LIKE PROTEIN"/>
    <property type="match status" value="1"/>
</dbReference>
<dbReference type="InterPro" id="IPR022048">
    <property type="entry name" value="Envelope_fusion-like"/>
</dbReference>
<feature type="region of interest" description="Disordered" evidence="2">
    <location>
        <begin position="321"/>
        <end position="341"/>
    </location>
</feature>
<sequence>MTVADIPHRSPETYKAFGEVVKITGKALEVCRYRETSDWKTIKKILRGAFEQQLSPQTLQIGLNSVRMKNDEDVLTYTGRVEQLYYNLCNATLANKTPEEARILRQTLKDQALAIYINGLQMDLQTILRARNPETLELALQMARQLEIEFSFNKELRNNENKTSQSGNKNNNGNRWSNNYQGNNPNGKNLGYKQNYNRGQNRQNPNNYNNVNRSNNFNSFGRNNNNSNNYPRNNNNGQYNNNRRQQNNPGCYICGRTNHVARDCRGNVAQIARRNTNNNAQPQNNNARQNTNNNFNNNSAPITCSYCDKIGHDSVSCYSKQRDERNNANRSGNGQVSTGNGVRSINQITAVTEDLSLNDVSPSYQICIKFCVKNEIKCNKVCEMLQKAYGQSVMKKTSVYEWYKRFQDGREDVEDDERSGRPSTSIIDENEKQLTTSENMHFALLNLKYFCIKNSLNKLVMNQLGKIDGLDWTKTRSMIREKKGEFLGYLCDMIQREKHNVTTFLRRDEAPSCLRSHMENANKKLSEPYSKSEIERYTKNITVFIHDVYEKNNLREQFCIVINDWLDAMPEADEMLKHDREKCRKEMKRMAIVNRKRSDRMDQLLRMFLCIMMVQGQSPYTIEEFKNETCIFYENQGEIRIIGAHWELITYIPLSNYDLRHYQLELEIKHMDEHCKGNMTDHEMCSKYDNVLKTTFNEISVQRTQMYESIGRYLLPTGEHTTLRSVRAKRGLINIIGSAMKTLFGVCDEECAEETLRHIDKVEGTNERMIHVIKDQTTVVKSSIIGINSASTELNKLYIELKQKQISLETNIKALINNTYTLETLLLSNRIFSIFTALMTQYSYETQTLSAIITAARTGVLHPSLVTPRELAAQLVDVKLNLPLNLNLPMGTLPSEIHEFTKITKIAVFYSGSQIVFLIKIPLITETQLTLFKIIPIPHSVGIDRTDNKTHSIVLKPEYQYVGITKNRRQFTTFTETELLHCTETETFTICPEFQPVQHEPKDQPCEISLFKNPDQLPQNCESGVIIISKNIFHKLKYANTWIYTTRKDTLTITCQGVPEPYIEKIKNQGIIKLNQECRAYAEHVVLNPTREIKTKYFTNFIPKIGVGNISYKINSSIKDIKIEKYKHKFDSGKLDNVHEMAHSLNEVENMIDEEILRQSGVEVQSNTNSLMMYAIMALLVFSLFLLAFIYISYKCKLTTMRAIGHQTRTMNDDTANRESKIVYVKSPVKENRAKEKLLACKELPKTNHSTISRFINDSLKILWPAGGNDENLRLFLSDAAPYMVKTGDSLKVFYPNIVHVTCVAHMFNRVAEKVRELFPNVNKLINNSPSRIQLYKETLPGLPLPPEPVITRWGTWIEAVIFNANNYEGIKTVVEKLDNDLSASDTNLEDTKLTLVQSLEIMKNIISELSNIQGDKGSIIKTKTTQLHQKNKGIQVMEQIGQIISGNNEIQLPENFNPCSVANMKYAPLTSVDVERSFSLYKHILSDKRTNMTPEHMEKYII</sequence>
<protein>
    <recommendedName>
        <fullName evidence="4">CCHC-type domain-containing protein</fullName>
    </recommendedName>
</protein>
<evidence type="ECO:0000259" key="4">
    <source>
        <dbReference type="PROSITE" id="PS50158"/>
    </source>
</evidence>
<feature type="region of interest" description="Disordered" evidence="2">
    <location>
        <begin position="157"/>
        <end position="244"/>
    </location>
</feature>
<keyword evidence="6" id="KW-1185">Reference proteome</keyword>
<dbReference type="Gene3D" id="4.10.60.10">
    <property type="entry name" value="Zinc finger, CCHC-type"/>
    <property type="match status" value="1"/>
</dbReference>
<comment type="caution">
    <text evidence="5">The sequence shown here is derived from an EMBL/GenBank/DDBJ whole genome shotgun (WGS) entry which is preliminary data.</text>
</comment>
<dbReference type="Pfam" id="PF00098">
    <property type="entry name" value="zf-CCHC"/>
    <property type="match status" value="1"/>
</dbReference>
<name>A0A6G0SUJ6_APHGL</name>
<dbReference type="InterPro" id="IPR036875">
    <property type="entry name" value="Znf_CCHC_sf"/>
</dbReference>
<keyword evidence="1" id="KW-0479">Metal-binding</keyword>
<feature type="compositionally biased region" description="Low complexity" evidence="2">
    <location>
        <begin position="161"/>
        <end position="244"/>
    </location>
</feature>
<dbReference type="Gene3D" id="1.10.10.1450">
    <property type="match status" value="1"/>
</dbReference>
<dbReference type="EMBL" id="VYZN01002959">
    <property type="protein sequence ID" value="KAE9521381.1"/>
    <property type="molecule type" value="Genomic_DNA"/>
</dbReference>
<dbReference type="PROSITE" id="PS50158">
    <property type="entry name" value="ZF_CCHC"/>
    <property type="match status" value="1"/>
</dbReference>
<keyword evidence="1" id="KW-0862">Zinc</keyword>
<proteinExistence type="predicted"/>
<keyword evidence="3" id="KW-1133">Transmembrane helix</keyword>
<evidence type="ECO:0000256" key="1">
    <source>
        <dbReference type="PROSITE-ProRule" id="PRU00047"/>
    </source>
</evidence>
<feature type="non-terminal residue" evidence="5">
    <location>
        <position position="1503"/>
    </location>
</feature>
<gene>
    <name evidence="5" type="ORF">AGLY_018203</name>
</gene>
<organism evidence="5 6">
    <name type="scientific">Aphis glycines</name>
    <name type="common">Soybean aphid</name>
    <dbReference type="NCBI Taxonomy" id="307491"/>
    <lineage>
        <taxon>Eukaryota</taxon>
        <taxon>Metazoa</taxon>
        <taxon>Ecdysozoa</taxon>
        <taxon>Arthropoda</taxon>
        <taxon>Hexapoda</taxon>
        <taxon>Insecta</taxon>
        <taxon>Pterygota</taxon>
        <taxon>Neoptera</taxon>
        <taxon>Paraneoptera</taxon>
        <taxon>Hemiptera</taxon>
        <taxon>Sternorrhyncha</taxon>
        <taxon>Aphidomorpha</taxon>
        <taxon>Aphidoidea</taxon>
        <taxon>Aphididae</taxon>
        <taxon>Aphidini</taxon>
        <taxon>Aphis</taxon>
        <taxon>Aphis</taxon>
    </lineage>
</organism>
<feature type="compositionally biased region" description="Polar residues" evidence="2">
    <location>
        <begin position="328"/>
        <end position="341"/>
    </location>
</feature>
<reference evidence="5 6" key="1">
    <citation type="submission" date="2019-08" db="EMBL/GenBank/DDBJ databases">
        <title>The genome of the soybean aphid Biotype 1, its phylome, world population structure and adaptation to the North American continent.</title>
        <authorList>
            <person name="Giordano R."/>
            <person name="Donthu R.K."/>
            <person name="Hernandez A.G."/>
            <person name="Wright C.L."/>
            <person name="Zimin A.V."/>
        </authorList>
    </citation>
    <scope>NUCLEOTIDE SEQUENCE [LARGE SCALE GENOMIC DNA]</scope>
    <source>
        <tissue evidence="5">Whole aphids</tissue>
    </source>
</reference>
<keyword evidence="1" id="KW-0863">Zinc-finger</keyword>
<dbReference type="PANTHER" id="PTHR46060:SF1">
    <property type="entry name" value="MARINER MOS1 TRANSPOSASE-LIKE PROTEIN"/>
    <property type="match status" value="1"/>
</dbReference>
<dbReference type="SUPFAM" id="SSF53098">
    <property type="entry name" value="Ribonuclease H-like"/>
    <property type="match status" value="1"/>
</dbReference>
<keyword evidence="3" id="KW-0472">Membrane</keyword>
<keyword evidence="3" id="KW-0812">Transmembrane</keyword>
<feature type="domain" description="CCHC-type" evidence="4">
    <location>
        <begin position="251"/>
        <end position="265"/>
    </location>
</feature>
<evidence type="ECO:0000256" key="2">
    <source>
        <dbReference type="SAM" id="MobiDB-lite"/>
    </source>
</evidence>
<dbReference type="SUPFAM" id="SSF57756">
    <property type="entry name" value="Retrovirus zinc finger-like domains"/>
    <property type="match status" value="1"/>
</dbReference>
<evidence type="ECO:0000313" key="5">
    <source>
        <dbReference type="EMBL" id="KAE9521381.1"/>
    </source>
</evidence>
<dbReference type="SMART" id="SM00343">
    <property type="entry name" value="ZnF_C2HC"/>
    <property type="match status" value="2"/>
</dbReference>
<feature type="region of interest" description="Disordered" evidence="2">
    <location>
        <begin position="275"/>
        <end position="294"/>
    </location>
</feature>
<evidence type="ECO:0000313" key="6">
    <source>
        <dbReference type="Proteomes" id="UP000475862"/>
    </source>
</evidence>
<dbReference type="Pfam" id="PF12259">
    <property type="entry name" value="Baculo_F"/>
    <property type="match status" value="1"/>
</dbReference>
<feature type="transmembrane region" description="Helical" evidence="3">
    <location>
        <begin position="1171"/>
        <end position="1192"/>
    </location>
</feature>
<dbReference type="InterPro" id="IPR052709">
    <property type="entry name" value="Transposase-MT_Hybrid"/>
</dbReference>
<dbReference type="OrthoDB" id="6626705at2759"/>
<dbReference type="GO" id="GO:0008270">
    <property type="term" value="F:zinc ion binding"/>
    <property type="evidence" value="ECO:0007669"/>
    <property type="project" value="UniProtKB-KW"/>
</dbReference>